<evidence type="ECO:0000313" key="1">
    <source>
        <dbReference type="EMBL" id="EGF26092.1"/>
    </source>
</evidence>
<sequence>MWQFNNINRSALAYGYRTPIRSDRLIPQSADIQMADSKRRCQAGLR</sequence>
<evidence type="ECO:0000313" key="2">
    <source>
        <dbReference type="Proteomes" id="UP000006222"/>
    </source>
</evidence>
<accession>F2AWB0</accession>
<dbReference type="EMBL" id="AFAR01000197">
    <property type="protein sequence ID" value="EGF26092.1"/>
    <property type="molecule type" value="Genomic_DNA"/>
</dbReference>
<reference evidence="1 2" key="1">
    <citation type="journal article" date="2013" name="Mar. Genomics">
        <title>Expression of sulfatases in Rhodopirellula baltica and the diversity of sulfatases in the genus Rhodopirellula.</title>
        <authorList>
            <person name="Wegner C.E."/>
            <person name="Richter-Heitmann T."/>
            <person name="Klindworth A."/>
            <person name="Klockow C."/>
            <person name="Richter M."/>
            <person name="Achstetter T."/>
            <person name="Glockner F.O."/>
            <person name="Harder J."/>
        </authorList>
    </citation>
    <scope>NUCLEOTIDE SEQUENCE [LARGE SCALE GENOMIC DNA]</scope>
    <source>
        <strain evidence="1 2">WH47</strain>
    </source>
</reference>
<protein>
    <submittedName>
        <fullName evidence="1">Uncharacterized protein</fullName>
    </submittedName>
</protein>
<gene>
    <name evidence="1" type="ORF">RBWH47_05934</name>
</gene>
<dbReference type="AlphaFoldDB" id="F2AWB0"/>
<comment type="caution">
    <text evidence="1">The sequence shown here is derived from an EMBL/GenBank/DDBJ whole genome shotgun (WGS) entry which is preliminary data.</text>
</comment>
<proteinExistence type="predicted"/>
<organism evidence="1 2">
    <name type="scientific">Rhodopirellula baltica WH47</name>
    <dbReference type="NCBI Taxonomy" id="991778"/>
    <lineage>
        <taxon>Bacteria</taxon>
        <taxon>Pseudomonadati</taxon>
        <taxon>Planctomycetota</taxon>
        <taxon>Planctomycetia</taxon>
        <taxon>Pirellulales</taxon>
        <taxon>Pirellulaceae</taxon>
        <taxon>Rhodopirellula</taxon>
    </lineage>
</organism>
<name>F2AWB0_RHOBT</name>
<dbReference type="Proteomes" id="UP000006222">
    <property type="component" value="Unassembled WGS sequence"/>
</dbReference>